<evidence type="ECO:0000256" key="7">
    <source>
        <dbReference type="ARBA" id="ARBA00056658"/>
    </source>
</evidence>
<comment type="function">
    <text evidence="7">Required for the induction the katG gene for catalase. Involved in the response to hydrogen peroxide.</text>
</comment>
<dbReference type="EMBL" id="CP027541">
    <property type="protein sequence ID" value="AWT52560.1"/>
    <property type="molecule type" value="Genomic_DNA"/>
</dbReference>
<dbReference type="PROSITE" id="PS50931">
    <property type="entry name" value="HTH_LYSR"/>
    <property type="match status" value="1"/>
</dbReference>
<protein>
    <recommendedName>
        <fullName evidence="6">Probable hydrogen peroxide-inducible genes activator</fullName>
    </recommendedName>
</protein>
<dbReference type="PANTHER" id="PTHR30346:SF0">
    <property type="entry name" value="HCA OPERON TRANSCRIPTIONAL ACTIVATOR HCAR"/>
    <property type="match status" value="1"/>
</dbReference>
<evidence type="ECO:0000256" key="2">
    <source>
        <dbReference type="ARBA" id="ARBA00023015"/>
    </source>
</evidence>
<dbReference type="InterPro" id="IPR036390">
    <property type="entry name" value="WH_DNA-bd_sf"/>
</dbReference>
<keyword evidence="5" id="KW-0804">Transcription</keyword>
<sequence>MAPSPSRDLDLRKLRYFVAVAEELNFGRAAQRLHIAQPVLSRQIRAFENELGVQLFVRGSNGTQLSAAGAQLLQDAKVLLDDAKALQQRLFQAASPSRTVTVGVMPGLRATAAAAAFGAAGPGRRAIVRQVSWAEQVEAVRSGDVDVVYAREVDGNTPGLGSAPLLQEQYFAVLPADDPLATRPSLTMDDLADRLLLQDPAILAEVRRTAAPGQRWAPPPTAVHTVEDKLEHVAAREGFVVMPRSTTDFYRRPDVRAVPVEGLPPNRVTLIWNAATDNPVRDEFISAALACRDETV</sequence>
<evidence type="ECO:0000313" key="10">
    <source>
        <dbReference type="Proteomes" id="UP000011200"/>
    </source>
</evidence>
<evidence type="ECO:0000256" key="3">
    <source>
        <dbReference type="ARBA" id="ARBA00023125"/>
    </source>
</evidence>
<keyword evidence="3" id="KW-0238">DNA-binding</keyword>
<dbReference type="Gene3D" id="1.10.10.10">
    <property type="entry name" value="Winged helix-like DNA-binding domain superfamily/Winged helix DNA-binding domain"/>
    <property type="match status" value="1"/>
</dbReference>
<dbReference type="PANTHER" id="PTHR30346">
    <property type="entry name" value="TRANSCRIPTIONAL DUAL REGULATOR HCAR-RELATED"/>
    <property type="match status" value="1"/>
</dbReference>
<reference evidence="10" key="2">
    <citation type="submission" date="2018-03" db="EMBL/GenBank/DDBJ databases">
        <authorList>
            <person name="Derbyshire K."/>
            <person name="Gray T.A."/>
            <person name="Champion M."/>
        </authorList>
    </citation>
    <scope>NUCLEOTIDE SEQUENCE [LARGE SCALE GENOMIC DNA]</scope>
    <source>
        <strain evidence="10">MKD8</strain>
    </source>
</reference>
<dbReference type="GO" id="GO:0032993">
    <property type="term" value="C:protein-DNA complex"/>
    <property type="evidence" value="ECO:0007669"/>
    <property type="project" value="TreeGrafter"/>
</dbReference>
<evidence type="ECO:0000259" key="8">
    <source>
        <dbReference type="PROSITE" id="PS50931"/>
    </source>
</evidence>
<keyword evidence="4" id="KW-0010">Activator</keyword>
<evidence type="ECO:0000313" key="9">
    <source>
        <dbReference type="EMBL" id="AWT52560.1"/>
    </source>
</evidence>
<dbReference type="GO" id="GO:0003677">
    <property type="term" value="F:DNA binding"/>
    <property type="evidence" value="ECO:0007669"/>
    <property type="project" value="UniProtKB-KW"/>
</dbReference>
<gene>
    <name evidence="9" type="ORF">D806_015760</name>
</gene>
<evidence type="ECO:0000256" key="5">
    <source>
        <dbReference type="ARBA" id="ARBA00023163"/>
    </source>
</evidence>
<keyword evidence="2" id="KW-0805">Transcription regulation</keyword>
<dbReference type="Pfam" id="PF00126">
    <property type="entry name" value="HTH_1"/>
    <property type="match status" value="1"/>
</dbReference>
<name>A0A2U9PLD3_MYCSE</name>
<dbReference type="SUPFAM" id="SSF46785">
    <property type="entry name" value="Winged helix' DNA-binding domain"/>
    <property type="match status" value="1"/>
</dbReference>
<comment type="similarity">
    <text evidence="1">Belongs to the LysR transcriptional regulatory family.</text>
</comment>
<dbReference type="GO" id="GO:0003700">
    <property type="term" value="F:DNA-binding transcription factor activity"/>
    <property type="evidence" value="ECO:0007669"/>
    <property type="project" value="InterPro"/>
</dbReference>
<dbReference type="RefSeq" id="WP_003892950.1">
    <property type="nucleotide sequence ID" value="NZ_CP027541.1"/>
</dbReference>
<dbReference type="Pfam" id="PF03466">
    <property type="entry name" value="LysR_substrate"/>
    <property type="match status" value="1"/>
</dbReference>
<dbReference type="AlphaFoldDB" id="A0A2U9PLD3"/>
<dbReference type="SUPFAM" id="SSF53850">
    <property type="entry name" value="Periplasmic binding protein-like II"/>
    <property type="match status" value="1"/>
</dbReference>
<evidence type="ECO:0000256" key="4">
    <source>
        <dbReference type="ARBA" id="ARBA00023159"/>
    </source>
</evidence>
<dbReference type="InterPro" id="IPR005119">
    <property type="entry name" value="LysR_subst-bd"/>
</dbReference>
<evidence type="ECO:0000256" key="1">
    <source>
        <dbReference type="ARBA" id="ARBA00009437"/>
    </source>
</evidence>
<evidence type="ECO:0000256" key="6">
    <source>
        <dbReference type="ARBA" id="ARBA00040885"/>
    </source>
</evidence>
<dbReference type="InterPro" id="IPR036388">
    <property type="entry name" value="WH-like_DNA-bd_sf"/>
</dbReference>
<accession>A0A2U9PLD3</accession>
<organism evidence="9 10">
    <name type="scientific">Mycolicibacterium smegmatis (strain MKD8)</name>
    <name type="common">Mycobacterium smegmatis</name>
    <dbReference type="NCBI Taxonomy" id="1214915"/>
    <lineage>
        <taxon>Bacteria</taxon>
        <taxon>Bacillati</taxon>
        <taxon>Actinomycetota</taxon>
        <taxon>Actinomycetes</taxon>
        <taxon>Mycobacteriales</taxon>
        <taxon>Mycobacteriaceae</taxon>
        <taxon>Mycolicibacterium</taxon>
    </lineage>
</organism>
<dbReference type="PRINTS" id="PR00039">
    <property type="entry name" value="HTHLYSR"/>
</dbReference>
<feature type="domain" description="HTH lysR-type" evidence="8">
    <location>
        <begin position="9"/>
        <end position="66"/>
    </location>
</feature>
<dbReference type="FunFam" id="1.10.10.10:FF:000001">
    <property type="entry name" value="LysR family transcriptional regulator"/>
    <property type="match status" value="1"/>
</dbReference>
<dbReference type="Gene3D" id="3.40.190.10">
    <property type="entry name" value="Periplasmic binding protein-like II"/>
    <property type="match status" value="2"/>
</dbReference>
<reference evidence="9 10" key="1">
    <citation type="journal article" date="2013" name="Genome Announc.">
        <title>Draft genome sequence of MKD8, a conjugal recipient Mycobacterium smegmatis strain.</title>
        <authorList>
            <person name="Gray T.A."/>
            <person name="Palumbo M.J."/>
            <person name="Derbyshire K.M."/>
        </authorList>
    </citation>
    <scope>NUCLEOTIDE SEQUENCE [LARGE SCALE GENOMIC DNA]</scope>
    <source>
        <strain evidence="9 10">MKD8</strain>
    </source>
</reference>
<proteinExistence type="inferred from homology"/>
<dbReference type="Proteomes" id="UP000011200">
    <property type="component" value="Chromosome"/>
</dbReference>
<dbReference type="InterPro" id="IPR000847">
    <property type="entry name" value="LysR_HTH_N"/>
</dbReference>